<dbReference type="EMBL" id="JAHRIP010014172">
    <property type="protein sequence ID" value="MEQ2285656.1"/>
    <property type="molecule type" value="Genomic_DNA"/>
</dbReference>
<reference evidence="4 5" key="1">
    <citation type="submission" date="2021-06" db="EMBL/GenBank/DDBJ databases">
        <authorList>
            <person name="Palmer J.M."/>
        </authorList>
    </citation>
    <scope>NUCLEOTIDE SEQUENCE [LARGE SCALE GENOMIC DNA]</scope>
    <source>
        <strain evidence="4 5">AS_MEX2019</strain>
        <tissue evidence="4">Muscle</tissue>
    </source>
</reference>
<evidence type="ECO:0000259" key="3">
    <source>
        <dbReference type="Pfam" id="PF17921"/>
    </source>
</evidence>
<organism evidence="4 5">
    <name type="scientific">Ameca splendens</name>
    <dbReference type="NCBI Taxonomy" id="208324"/>
    <lineage>
        <taxon>Eukaryota</taxon>
        <taxon>Metazoa</taxon>
        <taxon>Chordata</taxon>
        <taxon>Craniata</taxon>
        <taxon>Vertebrata</taxon>
        <taxon>Euteleostomi</taxon>
        <taxon>Actinopterygii</taxon>
        <taxon>Neopterygii</taxon>
        <taxon>Teleostei</taxon>
        <taxon>Neoteleostei</taxon>
        <taxon>Acanthomorphata</taxon>
        <taxon>Ovalentaria</taxon>
        <taxon>Atherinomorphae</taxon>
        <taxon>Cyprinodontiformes</taxon>
        <taxon>Goodeidae</taxon>
        <taxon>Ameca</taxon>
    </lineage>
</organism>
<keyword evidence="2" id="KW-0812">Transmembrane</keyword>
<feature type="region of interest" description="Disordered" evidence="1">
    <location>
        <begin position="147"/>
        <end position="171"/>
    </location>
</feature>
<dbReference type="Pfam" id="PF17921">
    <property type="entry name" value="Integrase_H2C2"/>
    <property type="match status" value="1"/>
</dbReference>
<dbReference type="Proteomes" id="UP001469553">
    <property type="component" value="Unassembled WGS sequence"/>
</dbReference>
<feature type="non-terminal residue" evidence="4">
    <location>
        <position position="1"/>
    </location>
</feature>
<accession>A0ABV0XW15</accession>
<keyword evidence="2" id="KW-0472">Membrane</keyword>
<evidence type="ECO:0000313" key="4">
    <source>
        <dbReference type="EMBL" id="MEQ2285656.1"/>
    </source>
</evidence>
<dbReference type="InterPro" id="IPR041588">
    <property type="entry name" value="Integrase_H2C2"/>
</dbReference>
<proteinExistence type="predicted"/>
<evidence type="ECO:0000256" key="2">
    <source>
        <dbReference type="SAM" id="Phobius"/>
    </source>
</evidence>
<feature type="domain" description="Integrase zinc-binding" evidence="3">
    <location>
        <begin position="19"/>
        <end position="68"/>
    </location>
</feature>
<name>A0ABV0XW15_9TELE</name>
<sequence length="171" mass="19962">GKLHVVTGDQMRLVLRSRQQVETALLDFHNELNHLNVNKCLRLLNERYFWQTMKPDVVQWINNCSQCSLKIRKKPCRQAEAERSEMLQSLTSAECGSHRYFGHSCFVLKSRPKTLHLLTPLASLDNFIFIAFLIVIQYLTGKQSNTNKTHRKHKIHQINNSKNVSIKQNKH</sequence>
<feature type="transmembrane region" description="Helical" evidence="2">
    <location>
        <begin position="117"/>
        <end position="139"/>
    </location>
</feature>
<evidence type="ECO:0000313" key="5">
    <source>
        <dbReference type="Proteomes" id="UP001469553"/>
    </source>
</evidence>
<evidence type="ECO:0000256" key="1">
    <source>
        <dbReference type="SAM" id="MobiDB-lite"/>
    </source>
</evidence>
<dbReference type="Gene3D" id="1.10.340.70">
    <property type="match status" value="1"/>
</dbReference>
<keyword evidence="2" id="KW-1133">Transmembrane helix</keyword>
<comment type="caution">
    <text evidence="4">The sequence shown here is derived from an EMBL/GenBank/DDBJ whole genome shotgun (WGS) entry which is preliminary data.</text>
</comment>
<protein>
    <recommendedName>
        <fullName evidence="3">Integrase zinc-binding domain-containing protein</fullName>
    </recommendedName>
</protein>
<gene>
    <name evidence="4" type="ORF">AMECASPLE_034127</name>
</gene>
<keyword evidence="5" id="KW-1185">Reference proteome</keyword>
<feature type="compositionally biased region" description="Polar residues" evidence="1">
    <location>
        <begin position="157"/>
        <end position="171"/>
    </location>
</feature>